<evidence type="ECO:0000256" key="1">
    <source>
        <dbReference type="SAM" id="MobiDB-lite"/>
    </source>
</evidence>
<organism evidence="2 3">
    <name type="scientific">Favolaschia claudopus</name>
    <dbReference type="NCBI Taxonomy" id="2862362"/>
    <lineage>
        <taxon>Eukaryota</taxon>
        <taxon>Fungi</taxon>
        <taxon>Dikarya</taxon>
        <taxon>Basidiomycota</taxon>
        <taxon>Agaricomycotina</taxon>
        <taxon>Agaricomycetes</taxon>
        <taxon>Agaricomycetidae</taxon>
        <taxon>Agaricales</taxon>
        <taxon>Marasmiineae</taxon>
        <taxon>Mycenaceae</taxon>
        <taxon>Favolaschia</taxon>
    </lineage>
</organism>
<evidence type="ECO:0000313" key="3">
    <source>
        <dbReference type="Proteomes" id="UP001362999"/>
    </source>
</evidence>
<reference evidence="2 3" key="1">
    <citation type="journal article" date="2024" name="J Genomics">
        <title>Draft genome sequencing and assembly of Favolaschia claudopus CIRM-BRFM 2984 isolated from oak limbs.</title>
        <authorList>
            <person name="Navarro D."/>
            <person name="Drula E."/>
            <person name="Chaduli D."/>
            <person name="Cazenave R."/>
            <person name="Ahrendt S."/>
            <person name="Wang J."/>
            <person name="Lipzen A."/>
            <person name="Daum C."/>
            <person name="Barry K."/>
            <person name="Grigoriev I.V."/>
            <person name="Favel A."/>
            <person name="Rosso M.N."/>
            <person name="Martin F."/>
        </authorList>
    </citation>
    <scope>NUCLEOTIDE SEQUENCE [LARGE SCALE GENOMIC DNA]</scope>
    <source>
        <strain evidence="2 3">CIRM-BRFM 2984</strain>
    </source>
</reference>
<gene>
    <name evidence="2" type="ORF">R3P38DRAFT_3505556</name>
</gene>
<dbReference type="AlphaFoldDB" id="A0AAV9Z242"/>
<proteinExistence type="predicted"/>
<comment type="caution">
    <text evidence="2">The sequence shown here is derived from an EMBL/GenBank/DDBJ whole genome shotgun (WGS) entry which is preliminary data.</text>
</comment>
<feature type="region of interest" description="Disordered" evidence="1">
    <location>
        <begin position="124"/>
        <end position="149"/>
    </location>
</feature>
<evidence type="ECO:0008006" key="4">
    <source>
        <dbReference type="Google" id="ProtNLM"/>
    </source>
</evidence>
<feature type="non-terminal residue" evidence="2">
    <location>
        <position position="1"/>
    </location>
</feature>
<dbReference type="Proteomes" id="UP001362999">
    <property type="component" value="Unassembled WGS sequence"/>
</dbReference>
<dbReference type="GO" id="GO:0003676">
    <property type="term" value="F:nucleic acid binding"/>
    <property type="evidence" value="ECO:0007669"/>
    <property type="project" value="InterPro"/>
</dbReference>
<dbReference type="EMBL" id="JAWWNJ010000234">
    <property type="protein sequence ID" value="KAK6969074.1"/>
    <property type="molecule type" value="Genomic_DNA"/>
</dbReference>
<keyword evidence="3" id="KW-1185">Reference proteome</keyword>
<dbReference type="InterPro" id="IPR036397">
    <property type="entry name" value="RNaseH_sf"/>
</dbReference>
<feature type="compositionally biased region" description="Acidic residues" evidence="1">
    <location>
        <begin position="85"/>
        <end position="96"/>
    </location>
</feature>
<accession>A0AAV9Z242</accession>
<name>A0AAV9Z242_9AGAR</name>
<protein>
    <recommendedName>
        <fullName evidence="4">Reverse transcriptase zinc-binding domain-containing protein</fullName>
    </recommendedName>
</protein>
<evidence type="ECO:0000313" key="2">
    <source>
        <dbReference type="EMBL" id="KAK6969074.1"/>
    </source>
</evidence>
<dbReference type="Gene3D" id="3.30.420.10">
    <property type="entry name" value="Ribonuclease H-like superfamily/Ribonuclease H"/>
    <property type="match status" value="1"/>
</dbReference>
<feature type="region of interest" description="Disordered" evidence="1">
    <location>
        <begin position="72"/>
        <end position="107"/>
    </location>
</feature>
<sequence length="584" mass="65812">NNSPACYCLREQHGVLRTGDGLNRLRRLDDPSHKKNKNCKCADCDHDRRNLGCANPHACAIAVEKKLSRLMPKWDPRNNPLSPDAADDDEESEDENPNSFPPARPTSAISEGFRILTRLSETLPTLGPSLPADNDAPQPPQAFFTKGMTIRDRDGNTRAAGGLWYDDHDERNTALLLPAHLRQTARTAELAAALHGVQSAPRHQDLIIYYSQKSIRSEMLQKLNAREASGWIGTQDSSLLRALAAALRGRTGETTFIAQDSNQARKTGKAGAVAMARRGTRKSEASEIYPFVDPEYSLRGVQLSTLTQKLAYRGIKQTRKISPRLATTNNLKEVTQVRLPTTTFRNFGFSPTEAEFWTSIRHKDFSRQVKNFLYKSAHSAHRIGAFWKHIPECEERGICATCGGVTEDLDHILTKCSRSGQDIIWALAEKLWLRKHSVWPEISLGSILGCGLARFHDQRGRNLDGTTRLFHILISESAFTIWKIRNECVIQRQGDPLPEKAIHNKWLHNINQRLEFDRLLTNHAKYGKQYALKPSLVLQTWNSTLLDEDKLPDDWIKLPRVLVGIEPQTDPPSSRPSGRRGRNR</sequence>